<dbReference type="PANTHER" id="PTHR38462:SF1">
    <property type="entry name" value="YPRB RIBONUCLEASE H-LIKE DOMAIN-CONTAINING PROTEIN"/>
    <property type="match status" value="1"/>
</dbReference>
<dbReference type="RefSeq" id="WP_247993909.1">
    <property type="nucleotide sequence ID" value="NZ_CP096019.1"/>
</dbReference>
<sequence>MRIENSFIPVSGVGETTERKLWQQGITHWEEFERDAVGETTGERIESFIETARARLDANDAHFFDDAFPSKHQWRLYENFRNKACFFDIETTGLNHSTDEVTTVSVHRDDTTRTFVNDTDPVVGEPLAPEKIRATIGDAPLLVTFNGKRFDVPFLETALDIDINVPHIDLMYPCRQLDLTGGLKRIEKTVGIDRDRPDITGRDAVRLWREYERGDTDALTTLVSYNRDDTVNLRRLMDHVAETLHDDVFASVCQY</sequence>
<dbReference type="AlphaFoldDB" id="A0A8U0A2E4"/>
<evidence type="ECO:0000313" key="2">
    <source>
        <dbReference type="EMBL" id="UPM43242.1"/>
    </source>
</evidence>
<dbReference type="InterPro" id="IPR012337">
    <property type="entry name" value="RNaseH-like_sf"/>
</dbReference>
<gene>
    <name evidence="2" type="ORF">MW046_02050</name>
</gene>
<dbReference type="Proteomes" id="UP000831768">
    <property type="component" value="Chromosome"/>
</dbReference>
<dbReference type="Pfam" id="PF13482">
    <property type="entry name" value="RNase_H_2"/>
    <property type="match status" value="1"/>
</dbReference>
<name>A0A8U0A2E4_9EURY</name>
<organism evidence="2 3">
    <name type="scientific">Halocatena salina</name>
    <dbReference type="NCBI Taxonomy" id="2934340"/>
    <lineage>
        <taxon>Archaea</taxon>
        <taxon>Methanobacteriati</taxon>
        <taxon>Methanobacteriota</taxon>
        <taxon>Stenosarchaea group</taxon>
        <taxon>Halobacteria</taxon>
        <taxon>Halobacteriales</taxon>
        <taxon>Natronomonadaceae</taxon>
        <taxon>Halocatena</taxon>
    </lineage>
</organism>
<dbReference type="KEGG" id="haad:MW046_02050"/>
<dbReference type="InterPro" id="IPR038720">
    <property type="entry name" value="YprB_RNase_H-like_dom"/>
</dbReference>
<evidence type="ECO:0000313" key="3">
    <source>
        <dbReference type="Proteomes" id="UP000831768"/>
    </source>
</evidence>
<protein>
    <submittedName>
        <fullName evidence="2">Ribonuclease H-like domain-containing protein</fullName>
    </submittedName>
</protein>
<dbReference type="Gene3D" id="3.30.420.10">
    <property type="entry name" value="Ribonuclease H-like superfamily/Ribonuclease H"/>
    <property type="match status" value="1"/>
</dbReference>
<feature type="domain" description="YprB ribonuclease H-like" evidence="1">
    <location>
        <begin position="85"/>
        <end position="240"/>
    </location>
</feature>
<dbReference type="SUPFAM" id="SSF53098">
    <property type="entry name" value="Ribonuclease H-like"/>
    <property type="match status" value="1"/>
</dbReference>
<dbReference type="GO" id="GO:0003676">
    <property type="term" value="F:nucleic acid binding"/>
    <property type="evidence" value="ECO:0007669"/>
    <property type="project" value="InterPro"/>
</dbReference>
<dbReference type="GeneID" id="71926791"/>
<dbReference type="PANTHER" id="PTHR38462">
    <property type="entry name" value="EXONUCLEASE-LIKE PROTEIN"/>
    <property type="match status" value="1"/>
</dbReference>
<accession>A0A8U0A2E4</accession>
<proteinExistence type="predicted"/>
<evidence type="ECO:0000259" key="1">
    <source>
        <dbReference type="Pfam" id="PF13482"/>
    </source>
</evidence>
<dbReference type="InterPro" id="IPR036397">
    <property type="entry name" value="RNaseH_sf"/>
</dbReference>
<reference evidence="2" key="1">
    <citation type="submission" date="2022-04" db="EMBL/GenBank/DDBJ databases">
        <title>Halocatena sp. nov., isolated from a salt lake.</title>
        <authorList>
            <person name="Cui H.-L."/>
        </authorList>
    </citation>
    <scope>NUCLEOTIDE SEQUENCE</scope>
    <source>
        <strain evidence="2">AD-1</strain>
    </source>
</reference>
<dbReference type="EMBL" id="CP096019">
    <property type="protein sequence ID" value="UPM43242.1"/>
    <property type="molecule type" value="Genomic_DNA"/>
</dbReference>
<keyword evidence="3" id="KW-1185">Reference proteome</keyword>